<accession>A0A1V9YPH8</accession>
<dbReference type="SMART" id="SM00233">
    <property type="entry name" value="PH"/>
    <property type="match status" value="5"/>
</dbReference>
<gene>
    <name evidence="3" type="ORF">ACHHYP_08466</name>
</gene>
<dbReference type="InterPro" id="IPR045188">
    <property type="entry name" value="Boi1/Boi2-like"/>
</dbReference>
<dbReference type="SUPFAM" id="SSF50729">
    <property type="entry name" value="PH domain-like"/>
    <property type="match status" value="5"/>
</dbReference>
<dbReference type="AlphaFoldDB" id="A0A1V9YPH8"/>
<dbReference type="Pfam" id="PF00169">
    <property type="entry name" value="PH"/>
    <property type="match status" value="3"/>
</dbReference>
<dbReference type="PANTHER" id="PTHR22902">
    <property type="entry name" value="SESQUIPEDALIAN"/>
    <property type="match status" value="1"/>
</dbReference>
<comment type="caution">
    <text evidence="3">The sequence shown here is derived from an EMBL/GenBank/DDBJ whole genome shotgun (WGS) entry which is preliminary data.</text>
</comment>
<feature type="domain" description="PH" evidence="2">
    <location>
        <begin position="537"/>
        <end position="626"/>
    </location>
</feature>
<dbReference type="InterPro" id="IPR011993">
    <property type="entry name" value="PH-like_dom_sf"/>
</dbReference>
<proteinExistence type="predicted"/>
<keyword evidence="1" id="KW-0597">Phosphoprotein</keyword>
<reference evidence="3 4" key="1">
    <citation type="journal article" date="2014" name="Genome Biol. Evol.">
        <title>The secreted proteins of Achlya hypogyna and Thraustotheca clavata identify the ancestral oomycete secretome and reveal gene acquisitions by horizontal gene transfer.</title>
        <authorList>
            <person name="Misner I."/>
            <person name="Blouin N."/>
            <person name="Leonard G."/>
            <person name="Richards T.A."/>
            <person name="Lane C.E."/>
        </authorList>
    </citation>
    <scope>NUCLEOTIDE SEQUENCE [LARGE SCALE GENOMIC DNA]</scope>
    <source>
        <strain evidence="3 4">ATCC 48635</strain>
    </source>
</reference>
<keyword evidence="4" id="KW-1185">Reference proteome</keyword>
<dbReference type="CDD" id="cd00821">
    <property type="entry name" value="PH"/>
    <property type="match status" value="2"/>
</dbReference>
<dbReference type="GO" id="GO:0055037">
    <property type="term" value="C:recycling endosome"/>
    <property type="evidence" value="ECO:0007669"/>
    <property type="project" value="TreeGrafter"/>
</dbReference>
<dbReference type="EMBL" id="JNBR01001431">
    <property type="protein sequence ID" value="OQR87591.1"/>
    <property type="molecule type" value="Genomic_DNA"/>
</dbReference>
<dbReference type="GO" id="GO:0005802">
    <property type="term" value="C:trans-Golgi network"/>
    <property type="evidence" value="ECO:0007669"/>
    <property type="project" value="TreeGrafter"/>
</dbReference>
<dbReference type="GO" id="GO:0001881">
    <property type="term" value="P:receptor recycling"/>
    <property type="evidence" value="ECO:0007669"/>
    <property type="project" value="TreeGrafter"/>
</dbReference>
<dbReference type="InterPro" id="IPR001849">
    <property type="entry name" value="PH_domain"/>
</dbReference>
<dbReference type="GO" id="GO:0005829">
    <property type="term" value="C:cytosol"/>
    <property type="evidence" value="ECO:0007669"/>
    <property type="project" value="GOC"/>
</dbReference>
<dbReference type="GO" id="GO:0042147">
    <property type="term" value="P:retrograde transport, endosome to Golgi"/>
    <property type="evidence" value="ECO:0007669"/>
    <property type="project" value="TreeGrafter"/>
</dbReference>
<dbReference type="GO" id="GO:0005769">
    <property type="term" value="C:early endosome"/>
    <property type="evidence" value="ECO:0007669"/>
    <property type="project" value="TreeGrafter"/>
</dbReference>
<evidence type="ECO:0000313" key="3">
    <source>
        <dbReference type="EMBL" id="OQR87591.1"/>
    </source>
</evidence>
<organism evidence="3 4">
    <name type="scientific">Achlya hypogyna</name>
    <name type="common">Oomycete</name>
    <name type="synonym">Protoachlya hypogyna</name>
    <dbReference type="NCBI Taxonomy" id="1202772"/>
    <lineage>
        <taxon>Eukaryota</taxon>
        <taxon>Sar</taxon>
        <taxon>Stramenopiles</taxon>
        <taxon>Oomycota</taxon>
        <taxon>Saprolegniomycetes</taxon>
        <taxon>Saprolegniales</taxon>
        <taxon>Achlyaceae</taxon>
        <taxon>Achlya</taxon>
    </lineage>
</organism>
<evidence type="ECO:0000256" key="1">
    <source>
        <dbReference type="ARBA" id="ARBA00022553"/>
    </source>
</evidence>
<dbReference type="PROSITE" id="PS50003">
    <property type="entry name" value="PH_DOMAIN"/>
    <property type="match status" value="3"/>
</dbReference>
<dbReference type="Proteomes" id="UP000243579">
    <property type="component" value="Unassembled WGS sequence"/>
</dbReference>
<evidence type="ECO:0000313" key="4">
    <source>
        <dbReference type="Proteomes" id="UP000243579"/>
    </source>
</evidence>
<dbReference type="GO" id="GO:0007032">
    <property type="term" value="P:endosome organization"/>
    <property type="evidence" value="ECO:0007669"/>
    <property type="project" value="TreeGrafter"/>
</dbReference>
<dbReference type="OrthoDB" id="185175at2759"/>
<dbReference type="STRING" id="1202772.A0A1V9YPH8"/>
<dbReference type="PANTHER" id="PTHR22902:SF27">
    <property type="entry name" value="PLECKSTRIN HOMOLOGY DOMAIN-CONTAINING FAMILY A MEMBER 3"/>
    <property type="match status" value="1"/>
</dbReference>
<dbReference type="Gene3D" id="2.30.29.30">
    <property type="entry name" value="Pleckstrin-homology domain (PH domain)/Phosphotyrosine-binding domain (PTB)"/>
    <property type="match status" value="4"/>
</dbReference>
<sequence length="722" mass="79329">MGPQVGDWSGWVFKQGSLVRSWRHRFLVLQGRHISYYDKAIDELDPKEKGTLVLGAVTQNFAMKHGLILHDVSGRQMKMYTSAADFDDCLDALQRACRASVAERPSVREPYSLRSSYQSFSESSSRSSSVAMRPSEALSDPGRASLFGDRRLSITGPPAIHRGWLYKEGQHFKSWKRRYFVLVGDKLEYFARQGENPKGEGRVVRVTLDMNKPLGLLVQLNHRVLRVAAETPDAQLRWFTAFTSAIEQAARPSPTVHHRGYLLKKGRTVKTWRRRFFTLHGINQLTYCEADGDPPKGIGKVVDVCVNTKRPFCLYVHLECGRRLSVAGDDQEDIDAWFRHLSAVAVAAPEAATSAGLSGWLQKEGSSRKNWARRFVTLNGRVLVYRKSIDSAPCGQGFVTHAAPSDCRPFAIDVRFAAGRLLRVAANSERSCAQWLAALTALPAPATLLPLPAADVAVWVDWNGRRIFAELTGRSLALHERPGTPAFCCATVDGLVVDRSDRWMTVDVRGAPALRLCADSAADADIWRRAANTLDTGAGARGSLLVLEGSHWERRFVVLRGRDVFIYDSDALERQLLRARIVAASEDAAAPWSLLLSVAPTRQLTVAADNDAAFSAWRAAFQAAVGDAPAEACVAVVAKGLETACSFQSFVPTAGDGPVDTESDEDIYASGVFSSTGTEMLLLETHGTDVFMTGDSIWSDAEINDLDDASSSDSDCQREDEM</sequence>
<feature type="domain" description="PH" evidence="2">
    <location>
        <begin position="255"/>
        <end position="444"/>
    </location>
</feature>
<evidence type="ECO:0000259" key="2">
    <source>
        <dbReference type="PROSITE" id="PS50003"/>
    </source>
</evidence>
<feature type="domain" description="PH" evidence="2">
    <location>
        <begin position="158"/>
        <end position="247"/>
    </location>
</feature>
<name>A0A1V9YPH8_ACHHY</name>
<protein>
    <recommendedName>
        <fullName evidence="2">PH domain-containing protein</fullName>
    </recommendedName>
</protein>